<evidence type="ECO:0000256" key="5">
    <source>
        <dbReference type="ARBA" id="ARBA00024362"/>
    </source>
</evidence>
<dbReference type="eggNOG" id="KOG2532">
    <property type="taxonomic scope" value="Eukaryota"/>
</dbReference>
<keyword evidence="9" id="KW-1185">Reference proteome</keyword>
<dbReference type="OrthoDB" id="2250022at2759"/>
<feature type="transmembrane region" description="Helical" evidence="6">
    <location>
        <begin position="200"/>
        <end position="222"/>
    </location>
</feature>
<dbReference type="AlphaFoldDB" id="E1Z9Z2"/>
<evidence type="ECO:0000256" key="3">
    <source>
        <dbReference type="ARBA" id="ARBA00022989"/>
    </source>
</evidence>
<dbReference type="GeneID" id="17356781"/>
<dbReference type="SUPFAM" id="SSF103473">
    <property type="entry name" value="MFS general substrate transporter"/>
    <property type="match status" value="1"/>
</dbReference>
<evidence type="ECO:0000256" key="6">
    <source>
        <dbReference type="SAM" id="Phobius"/>
    </source>
</evidence>
<reference evidence="8 9" key="1">
    <citation type="journal article" date="2010" name="Plant Cell">
        <title>The Chlorella variabilis NC64A genome reveals adaptation to photosymbiosis, coevolution with viruses, and cryptic sex.</title>
        <authorList>
            <person name="Blanc G."/>
            <person name="Duncan G."/>
            <person name="Agarkova I."/>
            <person name="Borodovsky M."/>
            <person name="Gurnon J."/>
            <person name="Kuo A."/>
            <person name="Lindquist E."/>
            <person name="Lucas S."/>
            <person name="Pangilinan J."/>
            <person name="Polle J."/>
            <person name="Salamov A."/>
            <person name="Terry A."/>
            <person name="Yamada T."/>
            <person name="Dunigan D.D."/>
            <person name="Grigoriev I.V."/>
            <person name="Claverie J.M."/>
            <person name="Van Etten J.L."/>
        </authorList>
    </citation>
    <scope>NUCLEOTIDE SEQUENCE [LARGE SCALE GENOMIC DNA]</scope>
    <source>
        <strain evidence="8 9">NC64A</strain>
    </source>
</reference>
<dbReference type="FunFam" id="1.20.1250.20:FF:000058">
    <property type="entry name" value="ascorbate transporter, chloroplastic isoform X1"/>
    <property type="match status" value="1"/>
</dbReference>
<dbReference type="Gene3D" id="1.20.1250.20">
    <property type="entry name" value="MFS general substrate transporter like domains"/>
    <property type="match status" value="2"/>
</dbReference>
<dbReference type="KEGG" id="cvr:CHLNCDRAFT_143323"/>
<gene>
    <name evidence="8" type="ORF">CHLNCDRAFT_143323</name>
</gene>
<dbReference type="Proteomes" id="UP000008141">
    <property type="component" value="Unassembled WGS sequence"/>
</dbReference>
<dbReference type="InterPro" id="IPR011701">
    <property type="entry name" value="MFS"/>
</dbReference>
<feature type="transmembrane region" description="Helical" evidence="6">
    <location>
        <begin position="53"/>
        <end position="73"/>
    </location>
</feature>
<dbReference type="InterPro" id="IPR036259">
    <property type="entry name" value="MFS_trans_sf"/>
</dbReference>
<evidence type="ECO:0000256" key="2">
    <source>
        <dbReference type="ARBA" id="ARBA00022692"/>
    </source>
</evidence>
<evidence type="ECO:0000256" key="4">
    <source>
        <dbReference type="ARBA" id="ARBA00023136"/>
    </source>
</evidence>
<dbReference type="InterPro" id="IPR050382">
    <property type="entry name" value="MFS_Na/Anion_cotransporter"/>
</dbReference>
<keyword evidence="3 6" id="KW-1133">Transmembrane helix</keyword>
<evidence type="ECO:0000313" key="9">
    <source>
        <dbReference type="Proteomes" id="UP000008141"/>
    </source>
</evidence>
<dbReference type="PROSITE" id="PS50850">
    <property type="entry name" value="MFS"/>
    <property type="match status" value="1"/>
</dbReference>
<feature type="transmembrane region" description="Helical" evidence="6">
    <location>
        <begin position="363"/>
        <end position="384"/>
    </location>
</feature>
<evidence type="ECO:0000259" key="7">
    <source>
        <dbReference type="PROSITE" id="PS50850"/>
    </source>
</evidence>
<dbReference type="OMA" id="LRHRQAW"/>
<evidence type="ECO:0000313" key="8">
    <source>
        <dbReference type="EMBL" id="EFN57861.1"/>
    </source>
</evidence>
<dbReference type="Pfam" id="PF07690">
    <property type="entry name" value="MFS_1"/>
    <property type="match status" value="1"/>
</dbReference>
<evidence type="ECO:0000256" key="1">
    <source>
        <dbReference type="ARBA" id="ARBA00004141"/>
    </source>
</evidence>
<feature type="transmembrane region" description="Helical" evidence="6">
    <location>
        <begin position="333"/>
        <end position="357"/>
    </location>
</feature>
<dbReference type="RefSeq" id="XP_005849963.1">
    <property type="nucleotide sequence ID" value="XM_005849901.1"/>
</dbReference>
<feature type="transmembrane region" description="Helical" evidence="6">
    <location>
        <begin position="300"/>
        <end position="321"/>
    </location>
</feature>
<keyword evidence="2 6" id="KW-0812">Transmembrane</keyword>
<feature type="transmembrane region" description="Helical" evidence="6">
    <location>
        <begin position="275"/>
        <end position="294"/>
    </location>
</feature>
<feature type="transmembrane region" description="Helical" evidence="6">
    <location>
        <begin position="152"/>
        <end position="171"/>
    </location>
</feature>
<feature type="domain" description="Major facilitator superfamily (MFS) profile" evidence="7">
    <location>
        <begin position="1"/>
        <end position="389"/>
    </location>
</feature>
<dbReference type="InParanoid" id="E1Z9Z2"/>
<accession>E1Z9Z2</accession>
<comment type="subcellular location">
    <subcellularLocation>
        <location evidence="1">Membrane</location>
        <topology evidence="1">Multi-pass membrane protein</topology>
    </subcellularLocation>
</comment>
<proteinExistence type="inferred from homology"/>
<comment type="similarity">
    <text evidence="5">Belongs to the major facilitator superfamily. Sodium/anion cotransporter (TC 2.A.1.14) family.</text>
</comment>
<keyword evidence="4 6" id="KW-0472">Membrane</keyword>
<name>E1Z9Z2_CHLVA</name>
<organism evidence="9">
    <name type="scientific">Chlorella variabilis</name>
    <name type="common">Green alga</name>
    <dbReference type="NCBI Taxonomy" id="554065"/>
    <lineage>
        <taxon>Eukaryota</taxon>
        <taxon>Viridiplantae</taxon>
        <taxon>Chlorophyta</taxon>
        <taxon>core chlorophytes</taxon>
        <taxon>Trebouxiophyceae</taxon>
        <taxon>Chlorellales</taxon>
        <taxon>Chlorellaceae</taxon>
        <taxon>Chlorella clade</taxon>
        <taxon>Chlorella</taxon>
    </lineage>
</organism>
<dbReference type="GO" id="GO:0009536">
    <property type="term" value="C:plastid"/>
    <property type="evidence" value="ECO:0007669"/>
    <property type="project" value="TreeGrafter"/>
</dbReference>
<sequence length="391" mass="40640">MDRICLSVAMLPIAKELGWSAGTQGVIQSAFLWGYLATQLLGGTLADRYGGKLVMGAGIAWFSLASALLPAVAITPWTAAAGLTLPAVLAARFLVGFGEGVALPSMNNLIARHIDPSKKATALGAVFTGFHTGNLVGLLLSPLILQRFGWRALFYLFGVAGAPLLLLWMLVVPGRAPAGGGGGAGGAGGIGLGQLMSKPATWAIIVANFVNHWGYFIYLNWMPTYFYRVLGMDLRASSLMSFVPWVVMAVGSSAAGLLADGLVRRGVPVLRVRKGIQTAAFLGPVVALMALANPAISPPLALLCMTAALGITSLGQAGFVANMSDIAPRHAGVLFGLCNTFGSLAGILGVSVCGFVLERTGSFSLIFQATAALYVLGTIVWNVACRADRQF</sequence>
<dbReference type="EMBL" id="GL433839">
    <property type="protein sequence ID" value="EFN57861.1"/>
    <property type="molecule type" value="Genomic_DNA"/>
</dbReference>
<dbReference type="GO" id="GO:0005315">
    <property type="term" value="F:phosphate transmembrane transporter activity"/>
    <property type="evidence" value="ECO:0007669"/>
    <property type="project" value="TreeGrafter"/>
</dbReference>
<dbReference type="PANTHER" id="PTHR11662:SF399">
    <property type="entry name" value="FI19708P1-RELATED"/>
    <property type="match status" value="1"/>
</dbReference>
<protein>
    <recommendedName>
        <fullName evidence="7">Major facilitator superfamily (MFS) profile domain-containing protein</fullName>
    </recommendedName>
</protein>
<feature type="transmembrane region" description="Helical" evidence="6">
    <location>
        <begin position="242"/>
        <end position="263"/>
    </location>
</feature>
<dbReference type="PANTHER" id="PTHR11662">
    <property type="entry name" value="SOLUTE CARRIER FAMILY 17"/>
    <property type="match status" value="1"/>
</dbReference>
<dbReference type="GO" id="GO:0016020">
    <property type="term" value="C:membrane"/>
    <property type="evidence" value="ECO:0007669"/>
    <property type="project" value="UniProtKB-SubCell"/>
</dbReference>
<feature type="transmembrane region" description="Helical" evidence="6">
    <location>
        <begin position="120"/>
        <end position="140"/>
    </location>
</feature>
<dbReference type="InterPro" id="IPR020846">
    <property type="entry name" value="MFS_dom"/>
</dbReference>